<organism evidence="1 2">
    <name type="scientific">Tectimicrobiota bacterium</name>
    <dbReference type="NCBI Taxonomy" id="2528274"/>
    <lineage>
        <taxon>Bacteria</taxon>
        <taxon>Pseudomonadati</taxon>
        <taxon>Nitrospinota/Tectimicrobiota group</taxon>
        <taxon>Candidatus Tectimicrobiota</taxon>
    </lineage>
</organism>
<comment type="caution">
    <text evidence="1">The sequence shown here is derived from an EMBL/GenBank/DDBJ whole genome shotgun (WGS) entry which is preliminary data.</text>
</comment>
<dbReference type="AlphaFoldDB" id="A0A932GQD1"/>
<evidence type="ECO:0000313" key="1">
    <source>
        <dbReference type="EMBL" id="MBI3015168.1"/>
    </source>
</evidence>
<name>A0A932GQD1_UNCTE</name>
<dbReference type="NCBIfam" id="TIGR03831">
    <property type="entry name" value="YgiT_finger"/>
    <property type="match status" value="1"/>
</dbReference>
<reference evidence="1" key="1">
    <citation type="submission" date="2020-07" db="EMBL/GenBank/DDBJ databases">
        <title>Huge and variable diversity of episymbiotic CPR bacteria and DPANN archaea in groundwater ecosystems.</title>
        <authorList>
            <person name="He C.Y."/>
            <person name="Keren R."/>
            <person name="Whittaker M."/>
            <person name="Farag I.F."/>
            <person name="Doudna J."/>
            <person name="Cate J.H.D."/>
            <person name="Banfield J.F."/>
        </authorList>
    </citation>
    <scope>NUCLEOTIDE SEQUENCE</scope>
    <source>
        <strain evidence="1">NC_groundwater_717_Ag_S-0.2um_59_8</strain>
    </source>
</reference>
<gene>
    <name evidence="1" type="ORF">HYY65_08955</name>
</gene>
<evidence type="ECO:0000313" key="2">
    <source>
        <dbReference type="Proteomes" id="UP000741360"/>
    </source>
</evidence>
<dbReference type="InterPro" id="IPR022453">
    <property type="entry name" value="Znf_MqsA-type"/>
</dbReference>
<accession>A0A932GQD1</accession>
<dbReference type="EMBL" id="JACPSX010000172">
    <property type="protein sequence ID" value="MBI3015168.1"/>
    <property type="molecule type" value="Genomic_DNA"/>
</dbReference>
<dbReference type="Proteomes" id="UP000741360">
    <property type="component" value="Unassembled WGS sequence"/>
</dbReference>
<sequence>MHDYGECHTCGEWMKERRIKQDFWIKGKLIVIEGSKCGEESWSLSDRWFSGTI</sequence>
<protein>
    <submittedName>
        <fullName evidence="1">YgiT-type zinc finger protein</fullName>
    </submittedName>
</protein>
<proteinExistence type="predicted"/>